<keyword evidence="14" id="KW-1185">Reference proteome</keyword>
<dbReference type="CDD" id="cd14014">
    <property type="entry name" value="STKc_PknB_like"/>
    <property type="match status" value="1"/>
</dbReference>
<feature type="compositionally biased region" description="Pro residues" evidence="10">
    <location>
        <begin position="534"/>
        <end position="544"/>
    </location>
</feature>
<protein>
    <recommendedName>
        <fullName evidence="1">non-specific serine/threonine protein kinase</fullName>
        <ecNumber evidence="1">2.7.11.1</ecNumber>
    </recommendedName>
</protein>
<dbReference type="AlphaFoldDB" id="B0C5M1"/>
<dbReference type="PROSITE" id="PS50011">
    <property type="entry name" value="PROTEIN_KINASE_DOM"/>
    <property type="match status" value="1"/>
</dbReference>
<evidence type="ECO:0000256" key="9">
    <source>
        <dbReference type="PROSITE-ProRule" id="PRU10141"/>
    </source>
</evidence>
<dbReference type="GO" id="GO:0004674">
    <property type="term" value="F:protein serine/threonine kinase activity"/>
    <property type="evidence" value="ECO:0007669"/>
    <property type="project" value="UniProtKB-KW"/>
</dbReference>
<evidence type="ECO:0000313" key="13">
    <source>
        <dbReference type="EMBL" id="ABW28742.1"/>
    </source>
</evidence>
<dbReference type="InterPro" id="IPR017441">
    <property type="entry name" value="Protein_kinase_ATP_BS"/>
</dbReference>
<reference evidence="13 14" key="1">
    <citation type="journal article" date="2008" name="Proc. Natl. Acad. Sci. U.S.A.">
        <title>Niche adaptation and genome expansion in the chlorophyll d-producing cyanobacterium Acaryochloris marina.</title>
        <authorList>
            <person name="Swingley W.D."/>
            <person name="Chen M."/>
            <person name="Cheung P.C."/>
            <person name="Conrad A.L."/>
            <person name="Dejesa L.C."/>
            <person name="Hao J."/>
            <person name="Honchak B.M."/>
            <person name="Karbach L.E."/>
            <person name="Kurdoglu A."/>
            <person name="Lahiri S."/>
            <person name="Mastrian S.D."/>
            <person name="Miyashita H."/>
            <person name="Page L."/>
            <person name="Ramakrishna P."/>
            <person name="Satoh S."/>
            <person name="Sattley W.M."/>
            <person name="Shimada Y."/>
            <person name="Taylor H.L."/>
            <person name="Tomo T."/>
            <person name="Tsuchiya T."/>
            <person name="Wang Z.T."/>
            <person name="Raymond J."/>
            <person name="Mimuro M."/>
            <person name="Blankenship R.E."/>
            <person name="Touchman J.W."/>
        </authorList>
    </citation>
    <scope>NUCLEOTIDE SEQUENCE [LARGE SCALE GENOMIC DNA]</scope>
    <source>
        <strain evidence="14">MBIC 11017</strain>
    </source>
</reference>
<dbReference type="Proteomes" id="UP000000268">
    <property type="component" value="Chromosome"/>
</dbReference>
<feature type="binding site" evidence="9">
    <location>
        <position position="55"/>
    </location>
    <ligand>
        <name>ATP</name>
        <dbReference type="ChEBI" id="CHEBI:30616"/>
    </ligand>
</feature>
<dbReference type="Gene3D" id="2.30.30.40">
    <property type="entry name" value="SH3 Domains"/>
    <property type="match status" value="2"/>
</dbReference>
<organism evidence="13 14">
    <name type="scientific">Acaryochloris marina (strain MBIC 11017)</name>
    <dbReference type="NCBI Taxonomy" id="329726"/>
    <lineage>
        <taxon>Bacteria</taxon>
        <taxon>Bacillati</taxon>
        <taxon>Cyanobacteriota</taxon>
        <taxon>Cyanophyceae</taxon>
        <taxon>Acaryochloridales</taxon>
        <taxon>Acaryochloridaceae</taxon>
        <taxon>Acaryochloris</taxon>
    </lineage>
</organism>
<dbReference type="eggNOG" id="COG0515">
    <property type="taxonomic scope" value="Bacteria"/>
</dbReference>
<dbReference type="EC" id="2.7.11.1" evidence="1"/>
<dbReference type="Pfam" id="PF08239">
    <property type="entry name" value="SH3_3"/>
    <property type="match status" value="1"/>
</dbReference>
<proteinExistence type="predicted"/>
<feature type="domain" description="SH3b" evidence="12">
    <location>
        <begin position="458"/>
        <end position="529"/>
    </location>
</feature>
<dbReference type="InterPro" id="IPR003646">
    <property type="entry name" value="SH3-like_bac-type"/>
</dbReference>
<dbReference type="RefSeq" id="WP_012164121.1">
    <property type="nucleotide sequence ID" value="NC_009925.1"/>
</dbReference>
<feature type="compositionally biased region" description="Polar residues" evidence="10">
    <location>
        <begin position="426"/>
        <end position="440"/>
    </location>
</feature>
<dbReference type="HOGENOM" id="CLU_000288_135_5_3"/>
<dbReference type="InterPro" id="IPR011009">
    <property type="entry name" value="Kinase-like_dom_sf"/>
</dbReference>
<feature type="region of interest" description="Disordered" evidence="10">
    <location>
        <begin position="402"/>
        <end position="477"/>
    </location>
</feature>
<dbReference type="SUPFAM" id="SSF56112">
    <property type="entry name" value="Protein kinase-like (PK-like)"/>
    <property type="match status" value="1"/>
</dbReference>
<name>B0C5M1_ACAM1</name>
<evidence type="ECO:0000256" key="10">
    <source>
        <dbReference type="SAM" id="MobiDB-lite"/>
    </source>
</evidence>
<evidence type="ECO:0000256" key="7">
    <source>
        <dbReference type="ARBA" id="ARBA00047899"/>
    </source>
</evidence>
<dbReference type="PROSITE" id="PS00107">
    <property type="entry name" value="PROTEIN_KINASE_ATP"/>
    <property type="match status" value="1"/>
</dbReference>
<evidence type="ECO:0000256" key="3">
    <source>
        <dbReference type="ARBA" id="ARBA00022679"/>
    </source>
</evidence>
<evidence type="ECO:0000256" key="4">
    <source>
        <dbReference type="ARBA" id="ARBA00022741"/>
    </source>
</evidence>
<dbReference type="Gene3D" id="1.10.510.10">
    <property type="entry name" value="Transferase(Phosphotransferase) domain 1"/>
    <property type="match status" value="1"/>
</dbReference>
<gene>
    <name evidence="13" type="ordered locus">AM1_3752</name>
</gene>
<dbReference type="SMART" id="SM00287">
    <property type="entry name" value="SH3b"/>
    <property type="match status" value="2"/>
</dbReference>
<evidence type="ECO:0000256" key="8">
    <source>
        <dbReference type="ARBA" id="ARBA00048679"/>
    </source>
</evidence>
<dbReference type="Pfam" id="PF00069">
    <property type="entry name" value="Pkinase"/>
    <property type="match status" value="1"/>
</dbReference>
<comment type="catalytic activity">
    <reaction evidence="8">
        <text>L-seryl-[protein] + ATP = O-phospho-L-seryl-[protein] + ADP + H(+)</text>
        <dbReference type="Rhea" id="RHEA:17989"/>
        <dbReference type="Rhea" id="RHEA-COMP:9863"/>
        <dbReference type="Rhea" id="RHEA-COMP:11604"/>
        <dbReference type="ChEBI" id="CHEBI:15378"/>
        <dbReference type="ChEBI" id="CHEBI:29999"/>
        <dbReference type="ChEBI" id="CHEBI:30616"/>
        <dbReference type="ChEBI" id="CHEBI:83421"/>
        <dbReference type="ChEBI" id="CHEBI:456216"/>
        <dbReference type="EC" id="2.7.11.1"/>
    </reaction>
</comment>
<keyword evidence="2 13" id="KW-0723">Serine/threonine-protein kinase</keyword>
<evidence type="ECO:0000256" key="6">
    <source>
        <dbReference type="ARBA" id="ARBA00022840"/>
    </source>
</evidence>
<keyword evidence="6 9" id="KW-0067">ATP-binding</keyword>
<dbReference type="eggNOG" id="COG3266">
    <property type="taxonomic scope" value="Bacteria"/>
</dbReference>
<feature type="region of interest" description="Disordered" evidence="10">
    <location>
        <begin position="527"/>
        <end position="573"/>
    </location>
</feature>
<keyword evidence="4 9" id="KW-0547">Nucleotide-binding</keyword>
<evidence type="ECO:0000256" key="1">
    <source>
        <dbReference type="ARBA" id="ARBA00012513"/>
    </source>
</evidence>
<evidence type="ECO:0000313" key="14">
    <source>
        <dbReference type="Proteomes" id="UP000000268"/>
    </source>
</evidence>
<feature type="domain" description="Protein kinase" evidence="11">
    <location>
        <begin position="24"/>
        <end position="286"/>
    </location>
</feature>
<dbReference type="GO" id="GO:0005524">
    <property type="term" value="F:ATP binding"/>
    <property type="evidence" value="ECO:0007669"/>
    <property type="project" value="UniProtKB-UniRule"/>
</dbReference>
<evidence type="ECO:0000259" key="11">
    <source>
        <dbReference type="PROSITE" id="PS50011"/>
    </source>
</evidence>
<dbReference type="SMART" id="SM00220">
    <property type="entry name" value="S_TKc"/>
    <property type="match status" value="1"/>
</dbReference>
<dbReference type="OrthoDB" id="428678at2"/>
<dbReference type="InterPro" id="IPR008271">
    <property type="entry name" value="Ser/Thr_kinase_AS"/>
</dbReference>
<keyword evidence="5 13" id="KW-0418">Kinase</keyword>
<dbReference type="PROSITE" id="PS00108">
    <property type="entry name" value="PROTEIN_KINASE_ST"/>
    <property type="match status" value="1"/>
</dbReference>
<dbReference type="PANTHER" id="PTHR24363:SF0">
    <property type="entry name" value="SERINE_THREONINE KINASE LIKE DOMAIN CONTAINING 1"/>
    <property type="match status" value="1"/>
</dbReference>
<dbReference type="PROSITE" id="PS51781">
    <property type="entry name" value="SH3B"/>
    <property type="match status" value="2"/>
</dbReference>
<dbReference type="EMBL" id="CP000828">
    <property type="protein sequence ID" value="ABW28742.1"/>
    <property type="molecule type" value="Genomic_DNA"/>
</dbReference>
<accession>B0C5M1</accession>
<sequence>MTNSGTNTPHVQTPQTPTLLNNRYRVIKVLGDGGFGTTFLAEDTQMPSRRQCVIKQLKPIDNNPQIYQLVKDRFQREAAILERLGDSHDQIPMLYAFLEEAGQFYLVEEWVAGQTLTQKMQHGPLSETEVRDILIKLLPAIDYIHQQRIVHRDIKPDNIILRQKDGIPSLIDFGAVKETMSTVVNSQGQTNRSIVVGTPGYMPMEQLAGRPVYSSDLYSLGLTAIYLLTLKIPQELETDPQTGVLLWQHLVPNLSSEFAATLSQAIHPQPNERFLSAVAMMNHLVLPATHVVDVAQDATNAQAPEILANQDTTPVGVEATDIVAHTLQQPSISITEASVSVPPEPAVSEPTQAVIPQHPSVPPTVNQARFPEWQKAILTGGVIGIFVLVSAVLLRGQVSDLLSRNSPTPAVGTERSTSDKAVSASPEPSTPTNDSTSQVTRPAPPPPVEIALPPNADQTNARIAGDPGSKNIRSGPGTNYAQTHIAYPGDRITIITSDHDQGGFLWHNVYFPKSQAQGWIAAQLVKADQAAKPAPDPTPTPKPTPANTNATLVGSPESKNIRTGPGTKFPTKHMAYPGDRVRIVGQRKDVGGYLWYEVLFPQSGVRGWIAAQLIQRD</sequence>
<dbReference type="eggNOG" id="COG4991">
    <property type="taxonomic scope" value="Bacteria"/>
</dbReference>
<dbReference type="KEGG" id="amr:AM1_3752"/>
<evidence type="ECO:0000259" key="12">
    <source>
        <dbReference type="PROSITE" id="PS51781"/>
    </source>
</evidence>
<dbReference type="STRING" id="329726.AM1_3752"/>
<keyword evidence="3" id="KW-0808">Transferase</keyword>
<feature type="domain" description="SH3b" evidence="12">
    <location>
        <begin position="547"/>
        <end position="617"/>
    </location>
</feature>
<evidence type="ECO:0000256" key="2">
    <source>
        <dbReference type="ARBA" id="ARBA00022527"/>
    </source>
</evidence>
<evidence type="ECO:0000256" key="5">
    <source>
        <dbReference type="ARBA" id="ARBA00022777"/>
    </source>
</evidence>
<comment type="catalytic activity">
    <reaction evidence="7">
        <text>L-threonyl-[protein] + ATP = O-phospho-L-threonyl-[protein] + ADP + H(+)</text>
        <dbReference type="Rhea" id="RHEA:46608"/>
        <dbReference type="Rhea" id="RHEA-COMP:11060"/>
        <dbReference type="Rhea" id="RHEA-COMP:11605"/>
        <dbReference type="ChEBI" id="CHEBI:15378"/>
        <dbReference type="ChEBI" id="CHEBI:30013"/>
        <dbReference type="ChEBI" id="CHEBI:30616"/>
        <dbReference type="ChEBI" id="CHEBI:61977"/>
        <dbReference type="ChEBI" id="CHEBI:456216"/>
        <dbReference type="EC" id="2.7.11.1"/>
    </reaction>
</comment>
<dbReference type="InterPro" id="IPR000719">
    <property type="entry name" value="Prot_kinase_dom"/>
</dbReference>
<dbReference type="PANTHER" id="PTHR24363">
    <property type="entry name" value="SERINE/THREONINE PROTEIN KINASE"/>
    <property type="match status" value="1"/>
</dbReference>